<organism evidence="2 3">
    <name type="scientific">Gymnopilus dilepis</name>
    <dbReference type="NCBI Taxonomy" id="231916"/>
    <lineage>
        <taxon>Eukaryota</taxon>
        <taxon>Fungi</taxon>
        <taxon>Dikarya</taxon>
        <taxon>Basidiomycota</taxon>
        <taxon>Agaricomycotina</taxon>
        <taxon>Agaricomycetes</taxon>
        <taxon>Agaricomycetidae</taxon>
        <taxon>Agaricales</taxon>
        <taxon>Agaricineae</taxon>
        <taxon>Hymenogastraceae</taxon>
        <taxon>Gymnopilus</taxon>
    </lineage>
</organism>
<protein>
    <submittedName>
        <fullName evidence="2">Uncharacterized protein</fullName>
    </submittedName>
</protein>
<accession>A0A409VRG8</accession>
<feature type="compositionally biased region" description="Low complexity" evidence="1">
    <location>
        <begin position="172"/>
        <end position="187"/>
    </location>
</feature>
<evidence type="ECO:0000256" key="1">
    <source>
        <dbReference type="SAM" id="MobiDB-lite"/>
    </source>
</evidence>
<feature type="region of interest" description="Disordered" evidence="1">
    <location>
        <begin position="161"/>
        <end position="205"/>
    </location>
</feature>
<dbReference type="STRING" id="231916.A0A409VRG8"/>
<dbReference type="AlphaFoldDB" id="A0A409VRG8"/>
<evidence type="ECO:0000313" key="3">
    <source>
        <dbReference type="Proteomes" id="UP000284706"/>
    </source>
</evidence>
<dbReference type="EMBL" id="NHYE01005586">
    <property type="protein sequence ID" value="PPQ68862.1"/>
    <property type="molecule type" value="Genomic_DNA"/>
</dbReference>
<sequence length="205" mass="21360">MLHDLTPRPHAHEKNPFDFHPLLAATPNAGSPLPLSPAPAYGAADLTPLGTPAIASAQPTTHVSLHAPVFKMQQPPPAKLRPASPHTPTSKGQIHVKLIQARALNVPSVHARPYVVVQFEQNEFVSRDPIPESDKEVKGTPIVLSRQTSSNAVSALGAIGSKAAARRKNSSKDSSPSSSLVAAASKALNFSRTPPPASSGISGGL</sequence>
<feature type="non-terminal residue" evidence="2">
    <location>
        <position position="205"/>
    </location>
</feature>
<dbReference type="InParanoid" id="A0A409VRG8"/>
<proteinExistence type="predicted"/>
<reference evidence="2 3" key="1">
    <citation type="journal article" date="2018" name="Evol. Lett.">
        <title>Horizontal gene cluster transfer increased hallucinogenic mushroom diversity.</title>
        <authorList>
            <person name="Reynolds H.T."/>
            <person name="Vijayakumar V."/>
            <person name="Gluck-Thaler E."/>
            <person name="Korotkin H.B."/>
            <person name="Matheny P.B."/>
            <person name="Slot J.C."/>
        </authorList>
    </citation>
    <scope>NUCLEOTIDE SEQUENCE [LARGE SCALE GENOMIC DNA]</scope>
    <source>
        <strain evidence="2 3">SRW20</strain>
    </source>
</reference>
<comment type="caution">
    <text evidence="2">The sequence shown here is derived from an EMBL/GenBank/DDBJ whole genome shotgun (WGS) entry which is preliminary data.</text>
</comment>
<dbReference type="OrthoDB" id="63267at2759"/>
<name>A0A409VRG8_9AGAR</name>
<gene>
    <name evidence="2" type="ORF">CVT26_001696</name>
</gene>
<dbReference type="Proteomes" id="UP000284706">
    <property type="component" value="Unassembled WGS sequence"/>
</dbReference>
<evidence type="ECO:0000313" key="2">
    <source>
        <dbReference type="EMBL" id="PPQ68862.1"/>
    </source>
</evidence>
<keyword evidence="3" id="KW-1185">Reference proteome</keyword>